<evidence type="ECO:0000256" key="1">
    <source>
        <dbReference type="ARBA" id="ARBA00008874"/>
    </source>
</evidence>
<proteinExistence type="inferred from homology"/>
<evidence type="ECO:0000259" key="15">
    <source>
        <dbReference type="PROSITE" id="PS50011"/>
    </source>
</evidence>
<sequence length="307" mass="33951">QQSLDVNQASTVRSEKSSVSDVKCDGDDTIQWKKGNVLGRGAFGTVWCGLTSEGQLIAVKQIELTTMDKSKAENEYEKIQEEVELLKTLEHVNIVSYLGTSLEDTVVSIFMQFVPGGSIANILARFGALEESVFRHYTKQILEGVNYLHENDVIHRDIKGANVMLMPNGVIKLIDFGCAKRLCINMSMSQTELLKSMNGTPFWMAPEVVNESGHGKKSDIWSIGCTVFEMATRKPPWADMNPMAAIFAIGSSSRPVPTLGSRFSHDARDFVSQCMTRDQEARPGALELQGHPFITKQASRRLSKSGD</sequence>
<keyword evidence="17" id="KW-1185">Reference proteome</keyword>
<dbReference type="Pfam" id="PF00069">
    <property type="entry name" value="Pkinase"/>
    <property type="match status" value="1"/>
</dbReference>
<evidence type="ECO:0000313" key="16">
    <source>
        <dbReference type="EMBL" id="CAG5117601.1"/>
    </source>
</evidence>
<keyword evidence="6" id="KW-0418">Kinase</keyword>
<dbReference type="InterPro" id="IPR000719">
    <property type="entry name" value="Prot_kinase_dom"/>
</dbReference>
<evidence type="ECO:0000256" key="8">
    <source>
        <dbReference type="ARBA" id="ARBA00047899"/>
    </source>
</evidence>
<dbReference type="InterPro" id="IPR011009">
    <property type="entry name" value="Kinase-like_dom_sf"/>
</dbReference>
<dbReference type="InterPro" id="IPR008271">
    <property type="entry name" value="Ser/Thr_kinase_AS"/>
</dbReference>
<evidence type="ECO:0000256" key="13">
    <source>
        <dbReference type="RuleBase" id="RU000304"/>
    </source>
</evidence>
<dbReference type="PANTHER" id="PTHR11584">
    <property type="entry name" value="SERINE/THREONINE PROTEIN KINASE"/>
    <property type="match status" value="1"/>
</dbReference>
<protein>
    <recommendedName>
        <fullName evidence="10">Mitogen-activated protein kinase kinase kinase 19</fullName>
        <ecNumber evidence="2">2.7.11.1</ecNumber>
    </recommendedName>
    <alternativeName>
        <fullName evidence="11">SPS1/STE20-related protein kinase YSK4</fullName>
    </alternativeName>
</protein>
<comment type="catalytic activity">
    <reaction evidence="9">
        <text>L-seryl-[protein] + ATP = O-phospho-L-seryl-[protein] + ADP + H(+)</text>
        <dbReference type="Rhea" id="RHEA:17989"/>
        <dbReference type="Rhea" id="RHEA-COMP:9863"/>
        <dbReference type="Rhea" id="RHEA-COMP:11604"/>
        <dbReference type="ChEBI" id="CHEBI:15378"/>
        <dbReference type="ChEBI" id="CHEBI:29999"/>
        <dbReference type="ChEBI" id="CHEBI:30616"/>
        <dbReference type="ChEBI" id="CHEBI:83421"/>
        <dbReference type="ChEBI" id="CHEBI:456216"/>
        <dbReference type="EC" id="2.7.11.1"/>
    </reaction>
</comment>
<dbReference type="AlphaFoldDB" id="A0A8S3YQN2"/>
<dbReference type="EC" id="2.7.11.1" evidence="2"/>
<evidence type="ECO:0000313" key="17">
    <source>
        <dbReference type="Proteomes" id="UP000678393"/>
    </source>
</evidence>
<evidence type="ECO:0000256" key="6">
    <source>
        <dbReference type="ARBA" id="ARBA00022777"/>
    </source>
</evidence>
<evidence type="ECO:0000256" key="14">
    <source>
        <dbReference type="SAM" id="Coils"/>
    </source>
</evidence>
<evidence type="ECO:0000256" key="12">
    <source>
        <dbReference type="PROSITE-ProRule" id="PRU10141"/>
    </source>
</evidence>
<reference evidence="16" key="1">
    <citation type="submission" date="2021-04" db="EMBL/GenBank/DDBJ databases">
        <authorList>
            <consortium name="Molecular Ecology Group"/>
        </authorList>
    </citation>
    <scope>NUCLEOTIDE SEQUENCE</scope>
</reference>
<evidence type="ECO:0000256" key="11">
    <source>
        <dbReference type="ARBA" id="ARBA00080573"/>
    </source>
</evidence>
<keyword evidence="3 13" id="KW-0723">Serine/threonine-protein kinase</keyword>
<comment type="caution">
    <text evidence="16">The sequence shown here is derived from an EMBL/GenBank/DDBJ whole genome shotgun (WGS) entry which is preliminary data.</text>
</comment>
<dbReference type="Proteomes" id="UP000678393">
    <property type="component" value="Unassembled WGS sequence"/>
</dbReference>
<accession>A0A8S3YQN2</accession>
<dbReference type="GO" id="GO:0004674">
    <property type="term" value="F:protein serine/threonine kinase activity"/>
    <property type="evidence" value="ECO:0007669"/>
    <property type="project" value="UniProtKB-KW"/>
</dbReference>
<keyword evidence="7 12" id="KW-0067">ATP-binding</keyword>
<dbReference type="InterPro" id="IPR017441">
    <property type="entry name" value="Protein_kinase_ATP_BS"/>
</dbReference>
<evidence type="ECO:0000256" key="4">
    <source>
        <dbReference type="ARBA" id="ARBA00022679"/>
    </source>
</evidence>
<dbReference type="PIRSF" id="PIRSF000654">
    <property type="entry name" value="Integrin-linked_kinase"/>
    <property type="match status" value="1"/>
</dbReference>
<dbReference type="PANTHER" id="PTHR11584:SF369">
    <property type="entry name" value="MITOGEN-ACTIVATED PROTEIN KINASE KINASE KINASE 19-RELATED"/>
    <property type="match status" value="1"/>
</dbReference>
<evidence type="ECO:0000256" key="10">
    <source>
        <dbReference type="ARBA" id="ARBA00069016"/>
    </source>
</evidence>
<keyword evidence="4" id="KW-0808">Transferase</keyword>
<dbReference type="EMBL" id="CAJHNH020000427">
    <property type="protein sequence ID" value="CAG5117601.1"/>
    <property type="molecule type" value="Genomic_DNA"/>
</dbReference>
<organism evidence="16 17">
    <name type="scientific">Candidula unifasciata</name>
    <dbReference type="NCBI Taxonomy" id="100452"/>
    <lineage>
        <taxon>Eukaryota</taxon>
        <taxon>Metazoa</taxon>
        <taxon>Spiralia</taxon>
        <taxon>Lophotrochozoa</taxon>
        <taxon>Mollusca</taxon>
        <taxon>Gastropoda</taxon>
        <taxon>Heterobranchia</taxon>
        <taxon>Euthyneura</taxon>
        <taxon>Panpulmonata</taxon>
        <taxon>Eupulmonata</taxon>
        <taxon>Stylommatophora</taxon>
        <taxon>Helicina</taxon>
        <taxon>Helicoidea</taxon>
        <taxon>Geomitridae</taxon>
        <taxon>Candidula</taxon>
    </lineage>
</organism>
<dbReference type="SMART" id="SM00220">
    <property type="entry name" value="S_TKc"/>
    <property type="match status" value="1"/>
</dbReference>
<keyword evidence="5 12" id="KW-0547">Nucleotide-binding</keyword>
<dbReference type="SUPFAM" id="SSF56112">
    <property type="entry name" value="Protein kinase-like (PK-like)"/>
    <property type="match status" value="1"/>
</dbReference>
<dbReference type="PROSITE" id="PS00107">
    <property type="entry name" value="PROTEIN_KINASE_ATP"/>
    <property type="match status" value="1"/>
</dbReference>
<dbReference type="GO" id="GO:0035556">
    <property type="term" value="P:intracellular signal transduction"/>
    <property type="evidence" value="ECO:0007669"/>
    <property type="project" value="UniProtKB-ARBA"/>
</dbReference>
<evidence type="ECO:0000256" key="9">
    <source>
        <dbReference type="ARBA" id="ARBA00048679"/>
    </source>
</evidence>
<comment type="catalytic activity">
    <reaction evidence="8">
        <text>L-threonyl-[protein] + ATP = O-phospho-L-threonyl-[protein] + ADP + H(+)</text>
        <dbReference type="Rhea" id="RHEA:46608"/>
        <dbReference type="Rhea" id="RHEA-COMP:11060"/>
        <dbReference type="Rhea" id="RHEA-COMP:11605"/>
        <dbReference type="ChEBI" id="CHEBI:15378"/>
        <dbReference type="ChEBI" id="CHEBI:30013"/>
        <dbReference type="ChEBI" id="CHEBI:30616"/>
        <dbReference type="ChEBI" id="CHEBI:61977"/>
        <dbReference type="ChEBI" id="CHEBI:456216"/>
        <dbReference type="EC" id="2.7.11.1"/>
    </reaction>
</comment>
<feature type="coiled-coil region" evidence="14">
    <location>
        <begin position="62"/>
        <end position="89"/>
    </location>
</feature>
<feature type="non-terminal residue" evidence="16">
    <location>
        <position position="1"/>
    </location>
</feature>
<feature type="binding site" evidence="12">
    <location>
        <position position="60"/>
    </location>
    <ligand>
        <name>ATP</name>
        <dbReference type="ChEBI" id="CHEBI:30616"/>
    </ligand>
</feature>
<evidence type="ECO:0000256" key="3">
    <source>
        <dbReference type="ARBA" id="ARBA00022527"/>
    </source>
</evidence>
<evidence type="ECO:0000256" key="2">
    <source>
        <dbReference type="ARBA" id="ARBA00012513"/>
    </source>
</evidence>
<dbReference type="CDD" id="cd06631">
    <property type="entry name" value="STKc_YSK4"/>
    <property type="match status" value="1"/>
</dbReference>
<dbReference type="Gene3D" id="1.10.510.10">
    <property type="entry name" value="Transferase(Phosphotransferase) domain 1"/>
    <property type="match status" value="1"/>
</dbReference>
<comment type="similarity">
    <text evidence="1">Belongs to the protein kinase superfamily. STE Ser/Thr protein kinase family. STE20 subfamily.</text>
</comment>
<dbReference type="GO" id="GO:0005524">
    <property type="term" value="F:ATP binding"/>
    <property type="evidence" value="ECO:0007669"/>
    <property type="project" value="UniProtKB-UniRule"/>
</dbReference>
<name>A0A8S3YQN2_9EUPU</name>
<feature type="domain" description="Protein kinase" evidence="15">
    <location>
        <begin position="32"/>
        <end position="294"/>
    </location>
</feature>
<dbReference type="PROSITE" id="PS50011">
    <property type="entry name" value="PROTEIN_KINASE_DOM"/>
    <property type="match status" value="1"/>
</dbReference>
<dbReference type="FunFam" id="1.10.510.10:FF:000331">
    <property type="entry name" value="Mitogen-activated protein kinase kinase kinase 19"/>
    <property type="match status" value="1"/>
</dbReference>
<dbReference type="OrthoDB" id="10020384at2759"/>
<keyword evidence="14" id="KW-0175">Coiled coil</keyword>
<dbReference type="PROSITE" id="PS00108">
    <property type="entry name" value="PROTEIN_KINASE_ST"/>
    <property type="match status" value="1"/>
</dbReference>
<gene>
    <name evidence="16" type="ORF">CUNI_LOCUS3159</name>
</gene>
<evidence type="ECO:0000256" key="7">
    <source>
        <dbReference type="ARBA" id="ARBA00022840"/>
    </source>
</evidence>
<evidence type="ECO:0000256" key="5">
    <source>
        <dbReference type="ARBA" id="ARBA00022741"/>
    </source>
</evidence>